<accession>M1AUZ1</accession>
<keyword evidence="2" id="KW-1185">Reference proteome</keyword>
<dbReference type="InParanoid" id="M1AUZ1"/>
<dbReference type="HOGENOM" id="CLU_3110222_0_0_1"/>
<protein>
    <submittedName>
        <fullName evidence="1">Uncharacterized protein</fullName>
    </submittedName>
</protein>
<sequence length="51" mass="5600">MDFTILPYELAFGVKLSPSVITIRARSIPVLPIHASVGSGRGEDVRVPHWL</sequence>
<reference evidence="1" key="2">
    <citation type="submission" date="2015-06" db="UniProtKB">
        <authorList>
            <consortium name="EnsemblPlants"/>
        </authorList>
    </citation>
    <scope>IDENTIFICATION</scope>
    <source>
        <strain evidence="1">DM1-3 516 R44</strain>
    </source>
</reference>
<dbReference type="Proteomes" id="UP000011115">
    <property type="component" value="Unassembled WGS sequence"/>
</dbReference>
<dbReference type="PaxDb" id="4113-PGSC0003DMT400030926"/>
<proteinExistence type="predicted"/>
<organism evidence="1 2">
    <name type="scientific">Solanum tuberosum</name>
    <name type="common">Potato</name>
    <dbReference type="NCBI Taxonomy" id="4113"/>
    <lineage>
        <taxon>Eukaryota</taxon>
        <taxon>Viridiplantae</taxon>
        <taxon>Streptophyta</taxon>
        <taxon>Embryophyta</taxon>
        <taxon>Tracheophyta</taxon>
        <taxon>Spermatophyta</taxon>
        <taxon>Magnoliopsida</taxon>
        <taxon>eudicotyledons</taxon>
        <taxon>Gunneridae</taxon>
        <taxon>Pentapetalae</taxon>
        <taxon>asterids</taxon>
        <taxon>lamiids</taxon>
        <taxon>Solanales</taxon>
        <taxon>Solanaceae</taxon>
        <taxon>Solanoideae</taxon>
        <taxon>Solaneae</taxon>
        <taxon>Solanum</taxon>
    </lineage>
</organism>
<dbReference type="EnsemblPlants" id="PGSC0003DMT400030926">
    <property type="protein sequence ID" value="PGSC0003DMT400030926"/>
    <property type="gene ID" value="PGSC0003DMG400011844"/>
</dbReference>
<name>M1AUZ1_SOLTU</name>
<dbReference type="AlphaFoldDB" id="M1AUZ1"/>
<evidence type="ECO:0000313" key="1">
    <source>
        <dbReference type="EnsemblPlants" id="PGSC0003DMT400030926"/>
    </source>
</evidence>
<reference evidence="2" key="1">
    <citation type="journal article" date="2011" name="Nature">
        <title>Genome sequence and analysis of the tuber crop potato.</title>
        <authorList>
            <consortium name="The Potato Genome Sequencing Consortium"/>
        </authorList>
    </citation>
    <scope>NUCLEOTIDE SEQUENCE [LARGE SCALE GENOMIC DNA]</scope>
    <source>
        <strain evidence="2">cv. DM1-3 516 R44</strain>
    </source>
</reference>
<dbReference type="Gramene" id="PGSC0003DMT400030926">
    <property type="protein sequence ID" value="PGSC0003DMT400030926"/>
    <property type="gene ID" value="PGSC0003DMG400011844"/>
</dbReference>
<evidence type="ECO:0000313" key="2">
    <source>
        <dbReference type="Proteomes" id="UP000011115"/>
    </source>
</evidence>